<keyword evidence="7" id="KW-1185">Reference proteome</keyword>
<evidence type="ECO:0000256" key="1">
    <source>
        <dbReference type="SAM" id="Phobius"/>
    </source>
</evidence>
<feature type="transmembrane region" description="Helical" evidence="1">
    <location>
        <begin position="26"/>
        <end position="47"/>
    </location>
</feature>
<evidence type="ECO:0000313" key="4">
    <source>
        <dbReference type="EMBL" id="KAE9049697.1"/>
    </source>
</evidence>
<dbReference type="AlphaFoldDB" id="A0A6A3NHT5"/>
<dbReference type="InterPro" id="IPR000719">
    <property type="entry name" value="Prot_kinase_dom"/>
</dbReference>
<dbReference type="GO" id="GO:0005524">
    <property type="term" value="F:ATP binding"/>
    <property type="evidence" value="ECO:0007669"/>
    <property type="project" value="InterPro"/>
</dbReference>
<dbReference type="OrthoDB" id="4062651at2759"/>
<dbReference type="Gene3D" id="3.30.200.20">
    <property type="entry name" value="Phosphorylase Kinase, domain 1"/>
    <property type="match status" value="1"/>
</dbReference>
<reference evidence="6 8" key="1">
    <citation type="submission" date="2018-09" db="EMBL/GenBank/DDBJ databases">
        <title>Genomic investigation of the strawberry pathogen Phytophthora fragariae indicates pathogenicity is determined by transcriptional variation in three key races.</title>
        <authorList>
            <person name="Adams T.M."/>
            <person name="Armitage A.D."/>
            <person name="Sobczyk M.K."/>
            <person name="Bates H.J."/>
            <person name="Dunwell J.M."/>
            <person name="Nellist C.F."/>
            <person name="Harrison R.J."/>
        </authorList>
    </citation>
    <scope>NUCLEOTIDE SEQUENCE [LARGE SCALE GENOMIC DNA]</scope>
    <source>
        <strain evidence="4 6">SCRP249</strain>
        <strain evidence="3 8">SCRP324</strain>
        <strain evidence="5 7">SCRP333</strain>
    </source>
</reference>
<dbReference type="PROSITE" id="PS50011">
    <property type="entry name" value="PROTEIN_KINASE_DOM"/>
    <property type="match status" value="1"/>
</dbReference>
<name>A0A6A3NHT5_9STRA</name>
<dbReference type="Gene3D" id="1.10.510.10">
    <property type="entry name" value="Transferase(Phosphotransferase) domain 1"/>
    <property type="match status" value="1"/>
</dbReference>
<evidence type="ECO:0000313" key="6">
    <source>
        <dbReference type="Proteomes" id="UP000429607"/>
    </source>
</evidence>
<evidence type="ECO:0000259" key="2">
    <source>
        <dbReference type="PROSITE" id="PS50011"/>
    </source>
</evidence>
<dbReference type="GO" id="GO:0004674">
    <property type="term" value="F:protein serine/threonine kinase activity"/>
    <property type="evidence" value="ECO:0007669"/>
    <property type="project" value="TreeGrafter"/>
</dbReference>
<dbReference type="Proteomes" id="UP000435112">
    <property type="component" value="Unassembled WGS sequence"/>
</dbReference>
<keyword evidence="1" id="KW-0812">Transmembrane</keyword>
<evidence type="ECO:0000313" key="7">
    <source>
        <dbReference type="Proteomes" id="UP000434957"/>
    </source>
</evidence>
<dbReference type="InterPro" id="IPR011009">
    <property type="entry name" value="Kinase-like_dom_sf"/>
</dbReference>
<gene>
    <name evidence="4" type="ORF">PR001_g3083</name>
    <name evidence="3" type="ORF">PR002_g3663</name>
    <name evidence="5" type="ORF">PR003_g3789</name>
</gene>
<keyword evidence="1" id="KW-0472">Membrane</keyword>
<dbReference type="EMBL" id="QXFV01000112">
    <property type="protein sequence ID" value="KAE9049697.1"/>
    <property type="molecule type" value="Genomic_DNA"/>
</dbReference>
<dbReference type="InterPro" id="IPR001245">
    <property type="entry name" value="Ser-Thr/Tyr_kinase_cat_dom"/>
</dbReference>
<dbReference type="SUPFAM" id="SSF56112">
    <property type="entry name" value="Protein kinase-like (PK-like)"/>
    <property type="match status" value="1"/>
</dbReference>
<protein>
    <recommendedName>
        <fullName evidence="2">Protein kinase domain-containing protein</fullName>
    </recommendedName>
</protein>
<evidence type="ECO:0000313" key="5">
    <source>
        <dbReference type="EMBL" id="KAE9353596.1"/>
    </source>
</evidence>
<dbReference type="Pfam" id="PF07714">
    <property type="entry name" value="PK_Tyr_Ser-Thr"/>
    <property type="match status" value="1"/>
</dbReference>
<dbReference type="PANTHER" id="PTHR44329:SF214">
    <property type="entry name" value="PROTEIN KINASE DOMAIN-CONTAINING PROTEIN"/>
    <property type="match status" value="1"/>
</dbReference>
<dbReference type="EMBL" id="QXFT01000136">
    <property type="protein sequence ID" value="KAE9353596.1"/>
    <property type="molecule type" value="Genomic_DNA"/>
</dbReference>
<comment type="caution">
    <text evidence="3">The sequence shown here is derived from an EMBL/GenBank/DDBJ whole genome shotgun (WGS) entry which is preliminary data.</text>
</comment>
<evidence type="ECO:0000313" key="8">
    <source>
        <dbReference type="Proteomes" id="UP000435112"/>
    </source>
</evidence>
<dbReference type="InterPro" id="IPR051681">
    <property type="entry name" value="Ser/Thr_Kinases-Pseudokinases"/>
</dbReference>
<dbReference type="EMBL" id="QXFU01000136">
    <property type="protein sequence ID" value="KAE9042872.1"/>
    <property type="molecule type" value="Genomic_DNA"/>
</dbReference>
<sequence length="411" mass="46053">MSSSSSLSGPSSSTSSDADNNFNVELLVPIIGTTVLLLVGGACCCWMHRQWEKSGRKGGHSTTSHDNRRAVAVSFSQLDRSSDMSDLVTRSTIQTSYQVSGEDTAHTRQIPHRDAYELGSDSGPNYVWRILQEDRNVARMRIPYKEIRLRARLATSWSREVRLGEYQNQQVVVKRLVKSKRSHIFHLQEFIYQLQLRVTLSHPNIVTLVGVAWSSVADVMLVMEHYPLGDLLSYLEHHGEFMTWERGKYRIAIGIARALAYLHSQSTPVVHRDLQASNVLLTETMRAKLTGFDSSCLDEQSHRCHVAGASPFWSAPEVLRGRPYTVKADVYAFGVLLTELDTGKDPFHDAVSPVGTKLKPIQVLNEVMQGTLRPSFSADCPRRIRVIGVGCYQHDASQRPTADQLLHLLEA</sequence>
<dbReference type="Proteomes" id="UP000434957">
    <property type="component" value="Unassembled WGS sequence"/>
</dbReference>
<dbReference type="Proteomes" id="UP000429607">
    <property type="component" value="Unassembled WGS sequence"/>
</dbReference>
<organism evidence="3 8">
    <name type="scientific">Phytophthora rubi</name>
    <dbReference type="NCBI Taxonomy" id="129364"/>
    <lineage>
        <taxon>Eukaryota</taxon>
        <taxon>Sar</taxon>
        <taxon>Stramenopiles</taxon>
        <taxon>Oomycota</taxon>
        <taxon>Peronosporomycetes</taxon>
        <taxon>Peronosporales</taxon>
        <taxon>Peronosporaceae</taxon>
        <taxon>Phytophthora</taxon>
    </lineage>
</organism>
<keyword evidence="1" id="KW-1133">Transmembrane helix</keyword>
<dbReference type="PANTHER" id="PTHR44329">
    <property type="entry name" value="SERINE/THREONINE-PROTEIN KINASE TNNI3K-RELATED"/>
    <property type="match status" value="1"/>
</dbReference>
<feature type="domain" description="Protein kinase" evidence="2">
    <location>
        <begin position="147"/>
        <end position="411"/>
    </location>
</feature>
<accession>A0A6A3NHT5</accession>
<proteinExistence type="predicted"/>
<evidence type="ECO:0000313" key="3">
    <source>
        <dbReference type="EMBL" id="KAE9042872.1"/>
    </source>
</evidence>